<accession>W4Q704</accession>
<sequence>MKLKKGDIVARLSYQCDLLFRVVEVFPEYVELAGEDMRLLADAPLKDVVIVSEKDRTAHEKKARELEEKLLSAL</sequence>
<organism evidence="1 2">
    <name type="scientific">Halalkalibacter wakoensis JCM 9140</name>
    <dbReference type="NCBI Taxonomy" id="1236970"/>
    <lineage>
        <taxon>Bacteria</taxon>
        <taxon>Bacillati</taxon>
        <taxon>Bacillota</taxon>
        <taxon>Bacilli</taxon>
        <taxon>Bacillales</taxon>
        <taxon>Bacillaceae</taxon>
        <taxon>Halalkalibacter</taxon>
    </lineage>
</organism>
<evidence type="ECO:0000313" key="2">
    <source>
        <dbReference type="Proteomes" id="UP000018890"/>
    </source>
</evidence>
<dbReference type="GO" id="GO:0008233">
    <property type="term" value="F:peptidase activity"/>
    <property type="evidence" value="ECO:0007669"/>
    <property type="project" value="UniProtKB-KW"/>
</dbReference>
<proteinExistence type="predicted"/>
<dbReference type="EMBL" id="BAUT01000068">
    <property type="protein sequence ID" value="GAE27841.1"/>
    <property type="molecule type" value="Genomic_DNA"/>
</dbReference>
<gene>
    <name evidence="1" type="ORF">JCM9140_4002</name>
</gene>
<dbReference type="Pfam" id="PF05582">
    <property type="entry name" value="Peptidase_U57"/>
    <property type="match status" value="1"/>
</dbReference>
<keyword evidence="1" id="KW-0645">Protease</keyword>
<dbReference type="Proteomes" id="UP000018890">
    <property type="component" value="Unassembled WGS sequence"/>
</dbReference>
<keyword evidence="1" id="KW-0378">Hydrolase</keyword>
<dbReference type="STRING" id="1236970.JCM9140_4002"/>
<name>W4Q704_9BACI</name>
<evidence type="ECO:0000313" key="1">
    <source>
        <dbReference type="EMBL" id="GAE27841.1"/>
    </source>
</evidence>
<comment type="caution">
    <text evidence="1">The sequence shown here is derived from an EMBL/GenBank/DDBJ whole genome shotgun (WGS) entry which is preliminary data.</text>
</comment>
<dbReference type="AlphaFoldDB" id="W4Q704"/>
<protein>
    <submittedName>
        <fullName evidence="1">Sporulation-specific protease YabG</fullName>
    </submittedName>
</protein>
<reference evidence="1" key="1">
    <citation type="journal article" date="2014" name="Genome Announc.">
        <title>Draft Genome Sequences of Three Alkaliphilic Bacillus Strains, Bacillus wakoensis JCM 9140T, Bacillus akibai JCM 9157T, and Bacillus hemicellulosilyticus JCM 9152T.</title>
        <authorList>
            <person name="Yuki M."/>
            <person name="Oshima K."/>
            <person name="Suda W."/>
            <person name="Oshida Y."/>
            <person name="Kitamura K."/>
            <person name="Iida T."/>
            <person name="Hattori M."/>
            <person name="Ohkuma M."/>
        </authorList>
    </citation>
    <scope>NUCLEOTIDE SEQUENCE [LARGE SCALE GENOMIC DNA]</scope>
    <source>
        <strain evidence="1">JCM 9140</strain>
    </source>
</reference>
<dbReference type="InterPro" id="IPR008764">
    <property type="entry name" value="Peptidase_U57"/>
</dbReference>
<dbReference type="GO" id="GO:0006508">
    <property type="term" value="P:proteolysis"/>
    <property type="evidence" value="ECO:0007669"/>
    <property type="project" value="UniProtKB-KW"/>
</dbReference>
<keyword evidence="2" id="KW-1185">Reference proteome</keyword>